<gene>
    <name evidence="5" type="primary">lutR_2</name>
    <name evidence="5" type="ORF">BN1080_01700</name>
</gene>
<dbReference type="RefSeq" id="WP_052651592.1">
    <property type="nucleotide sequence ID" value="NZ_CCXS01000001.1"/>
</dbReference>
<dbReference type="PRINTS" id="PR00035">
    <property type="entry name" value="HTHGNTR"/>
</dbReference>
<organism evidence="5 6">
    <name type="scientific">Planococcus massiliensis</name>
    <dbReference type="NCBI Taxonomy" id="1499687"/>
    <lineage>
        <taxon>Bacteria</taxon>
        <taxon>Bacillati</taxon>
        <taxon>Bacillota</taxon>
        <taxon>Bacilli</taxon>
        <taxon>Bacillales</taxon>
        <taxon>Caryophanaceae</taxon>
        <taxon>Planococcus</taxon>
    </lineage>
</organism>
<keyword evidence="3" id="KW-0804">Transcription</keyword>
<dbReference type="PROSITE" id="PS50949">
    <property type="entry name" value="HTH_GNTR"/>
    <property type="match status" value="1"/>
</dbReference>
<dbReference type="InterPro" id="IPR036388">
    <property type="entry name" value="WH-like_DNA-bd_sf"/>
</dbReference>
<feature type="domain" description="HTH gntR-type" evidence="4">
    <location>
        <begin position="6"/>
        <end position="74"/>
    </location>
</feature>
<dbReference type="Pfam" id="PF07729">
    <property type="entry name" value="FCD"/>
    <property type="match status" value="1"/>
</dbReference>
<dbReference type="SMART" id="SM00895">
    <property type="entry name" value="FCD"/>
    <property type="match status" value="1"/>
</dbReference>
<dbReference type="EMBL" id="CCXS01000001">
    <property type="protein sequence ID" value="CEG22765.1"/>
    <property type="molecule type" value="Genomic_DNA"/>
</dbReference>
<dbReference type="Pfam" id="PF00392">
    <property type="entry name" value="GntR"/>
    <property type="match status" value="1"/>
</dbReference>
<evidence type="ECO:0000256" key="1">
    <source>
        <dbReference type="ARBA" id="ARBA00023015"/>
    </source>
</evidence>
<evidence type="ECO:0000256" key="2">
    <source>
        <dbReference type="ARBA" id="ARBA00023125"/>
    </source>
</evidence>
<sequence>MVSGKKKTSQIIAEKIEEFFLNGDLHPGSRLPSERELAGRFGVSRSSVREALQQLELAGAIVIRQGGGSYINTIEVRKVSRLLSDSIVEAESHLVQDMLELRRALEIEAISLAAVRAIPSDLANIKQALDEMKNALYDAEKGIKADLHFHQRIVEASHNPLLIHLVQSLAEKMEDSIRATRTHRFMDVDRYEDTYVEHVELFEAISIRNSALAKERMEKHITRILDELDLPDFPLPAQPDNVG</sequence>
<name>A0A098ELV6_9BACL</name>
<dbReference type="InterPro" id="IPR036390">
    <property type="entry name" value="WH_DNA-bd_sf"/>
</dbReference>
<dbReference type="Gene3D" id="1.20.120.530">
    <property type="entry name" value="GntR ligand-binding domain-like"/>
    <property type="match status" value="1"/>
</dbReference>
<dbReference type="PANTHER" id="PTHR43537:SF5">
    <property type="entry name" value="UXU OPERON TRANSCRIPTIONAL REGULATOR"/>
    <property type="match status" value="1"/>
</dbReference>
<dbReference type="InterPro" id="IPR000524">
    <property type="entry name" value="Tscrpt_reg_HTH_GntR"/>
</dbReference>
<dbReference type="SUPFAM" id="SSF48008">
    <property type="entry name" value="GntR ligand-binding domain-like"/>
    <property type="match status" value="1"/>
</dbReference>
<keyword evidence="6" id="KW-1185">Reference proteome</keyword>
<dbReference type="AlphaFoldDB" id="A0A098ELV6"/>
<dbReference type="PANTHER" id="PTHR43537">
    <property type="entry name" value="TRANSCRIPTIONAL REGULATOR, GNTR FAMILY"/>
    <property type="match status" value="1"/>
</dbReference>
<dbReference type="STRING" id="1499687.BN1080_01700"/>
<dbReference type="InterPro" id="IPR011711">
    <property type="entry name" value="GntR_C"/>
</dbReference>
<dbReference type="OrthoDB" id="369138at2"/>
<dbReference type="Proteomes" id="UP000043699">
    <property type="component" value="Unassembled WGS sequence"/>
</dbReference>
<dbReference type="SMART" id="SM00345">
    <property type="entry name" value="HTH_GNTR"/>
    <property type="match status" value="1"/>
</dbReference>
<dbReference type="Gene3D" id="1.10.10.10">
    <property type="entry name" value="Winged helix-like DNA-binding domain superfamily/Winged helix DNA-binding domain"/>
    <property type="match status" value="1"/>
</dbReference>
<accession>A0A098ELV6</accession>
<dbReference type="InterPro" id="IPR008920">
    <property type="entry name" value="TF_FadR/GntR_C"/>
</dbReference>
<dbReference type="GO" id="GO:0003677">
    <property type="term" value="F:DNA binding"/>
    <property type="evidence" value="ECO:0007669"/>
    <property type="project" value="UniProtKB-KW"/>
</dbReference>
<evidence type="ECO:0000259" key="4">
    <source>
        <dbReference type="PROSITE" id="PS50949"/>
    </source>
</evidence>
<reference evidence="5 6" key="1">
    <citation type="submission" date="2014-09" db="EMBL/GenBank/DDBJ databases">
        <authorList>
            <person name="Urmite Genomes Urmite Genomes"/>
        </authorList>
    </citation>
    <scope>NUCLEOTIDE SEQUENCE [LARGE SCALE GENOMIC DNA]</scope>
    <source>
        <strain evidence="5 6">ES2</strain>
    </source>
</reference>
<evidence type="ECO:0000313" key="6">
    <source>
        <dbReference type="Proteomes" id="UP000043699"/>
    </source>
</evidence>
<keyword evidence="2" id="KW-0238">DNA-binding</keyword>
<evidence type="ECO:0000256" key="3">
    <source>
        <dbReference type="ARBA" id="ARBA00023163"/>
    </source>
</evidence>
<dbReference type="SUPFAM" id="SSF46785">
    <property type="entry name" value="Winged helix' DNA-binding domain"/>
    <property type="match status" value="1"/>
</dbReference>
<protein>
    <submittedName>
        <fullName evidence="5">HTH-type transcriptional regulator LutR</fullName>
    </submittedName>
</protein>
<keyword evidence="1" id="KW-0805">Transcription regulation</keyword>
<proteinExistence type="predicted"/>
<dbReference type="CDD" id="cd07377">
    <property type="entry name" value="WHTH_GntR"/>
    <property type="match status" value="1"/>
</dbReference>
<dbReference type="GO" id="GO:0003700">
    <property type="term" value="F:DNA-binding transcription factor activity"/>
    <property type="evidence" value="ECO:0007669"/>
    <property type="project" value="InterPro"/>
</dbReference>
<evidence type="ECO:0000313" key="5">
    <source>
        <dbReference type="EMBL" id="CEG22765.1"/>
    </source>
</evidence>